<keyword evidence="2" id="KW-1185">Reference proteome</keyword>
<reference evidence="1" key="1">
    <citation type="submission" date="2021-02" db="EMBL/GenBank/DDBJ databases">
        <authorList>
            <person name="Nowell W R."/>
        </authorList>
    </citation>
    <scope>NUCLEOTIDE SEQUENCE</scope>
</reference>
<evidence type="ECO:0000313" key="1">
    <source>
        <dbReference type="EMBL" id="CAF4793906.1"/>
    </source>
</evidence>
<protein>
    <submittedName>
        <fullName evidence="1">Uncharacterized protein</fullName>
    </submittedName>
</protein>
<name>A0A821NT36_9BILA</name>
<proteinExistence type="predicted"/>
<sequence length="94" mass="10611">MKGLAKKLTSIVKKAKEAVNKMFTDPTVAAKLDIAHQLNITNWFEENYMSKLVSNFKEPQYQLEICCEGNKCNNYASMVQISTAILILSILILI</sequence>
<accession>A0A821NT36</accession>
<comment type="caution">
    <text evidence="1">The sequence shown here is derived from an EMBL/GenBank/DDBJ whole genome shotgun (WGS) entry which is preliminary data.</text>
</comment>
<dbReference type="Proteomes" id="UP000663873">
    <property type="component" value="Unassembled WGS sequence"/>
</dbReference>
<organism evidence="1 2">
    <name type="scientific">Rotaria socialis</name>
    <dbReference type="NCBI Taxonomy" id="392032"/>
    <lineage>
        <taxon>Eukaryota</taxon>
        <taxon>Metazoa</taxon>
        <taxon>Spiralia</taxon>
        <taxon>Gnathifera</taxon>
        <taxon>Rotifera</taxon>
        <taxon>Eurotatoria</taxon>
        <taxon>Bdelloidea</taxon>
        <taxon>Philodinida</taxon>
        <taxon>Philodinidae</taxon>
        <taxon>Rotaria</taxon>
    </lineage>
</organism>
<evidence type="ECO:0000313" key="2">
    <source>
        <dbReference type="Proteomes" id="UP000663873"/>
    </source>
</evidence>
<dbReference type="EMBL" id="CAJOBP010046851">
    <property type="protein sequence ID" value="CAF4793906.1"/>
    <property type="molecule type" value="Genomic_DNA"/>
</dbReference>
<dbReference type="AlphaFoldDB" id="A0A821NT36"/>
<gene>
    <name evidence="1" type="ORF">UJA718_LOCUS40967</name>
</gene>